<evidence type="ECO:0000313" key="1">
    <source>
        <dbReference type="EMBL" id="SVC99206.1"/>
    </source>
</evidence>
<reference evidence="1" key="1">
    <citation type="submission" date="2018-05" db="EMBL/GenBank/DDBJ databases">
        <authorList>
            <person name="Lanie J.A."/>
            <person name="Ng W.-L."/>
            <person name="Kazmierczak K.M."/>
            <person name="Andrzejewski T.M."/>
            <person name="Davidsen T.M."/>
            <person name="Wayne K.J."/>
            <person name="Tettelin H."/>
            <person name="Glass J.I."/>
            <person name="Rusch D."/>
            <person name="Podicherti R."/>
            <person name="Tsui H.-C.T."/>
            <person name="Winkler M.E."/>
        </authorList>
    </citation>
    <scope>NUCLEOTIDE SEQUENCE</scope>
</reference>
<proteinExistence type="predicted"/>
<feature type="non-terminal residue" evidence="1">
    <location>
        <position position="178"/>
    </location>
</feature>
<sequence>MTLSNERCPECGHTDTTWWEDTGETTCSNCHFVCNITYEPPYDPDRTRNLGKPGRQVLDRAVLREYSMSPRLGRLQNQQKRVPMVELVRKEIEASPFPSVVIDLAIQVWRCIPTKLFSASRADTSIDSYGLDENATSDEKRARREDRARWQAWGVLAIVDQARPIGWRHLAVIRGVEA</sequence>
<dbReference type="AlphaFoldDB" id="A0A382RNI0"/>
<protein>
    <submittedName>
        <fullName evidence="1">Uncharacterized protein</fullName>
    </submittedName>
</protein>
<gene>
    <name evidence="1" type="ORF">METZ01_LOCUS352060</name>
</gene>
<organism evidence="1">
    <name type="scientific">marine metagenome</name>
    <dbReference type="NCBI Taxonomy" id="408172"/>
    <lineage>
        <taxon>unclassified sequences</taxon>
        <taxon>metagenomes</taxon>
        <taxon>ecological metagenomes</taxon>
    </lineage>
</organism>
<accession>A0A382RNI0</accession>
<dbReference type="EMBL" id="UINC01123022">
    <property type="protein sequence ID" value="SVC99206.1"/>
    <property type="molecule type" value="Genomic_DNA"/>
</dbReference>
<name>A0A382RNI0_9ZZZZ</name>